<evidence type="ECO:0000313" key="3">
    <source>
        <dbReference type="Proteomes" id="UP000248326"/>
    </source>
</evidence>
<dbReference type="EMBL" id="QJSX01000018">
    <property type="protein sequence ID" value="PYE50449.1"/>
    <property type="molecule type" value="Genomic_DNA"/>
</dbReference>
<dbReference type="RefSeq" id="WP_110888406.1">
    <property type="nucleotide sequence ID" value="NZ_QJSX01000018.1"/>
</dbReference>
<reference evidence="2 3" key="1">
    <citation type="submission" date="2018-06" db="EMBL/GenBank/DDBJ databases">
        <title>Genomic Encyclopedia of Type Strains, Phase IV (KMG-IV): sequencing the most valuable type-strain genomes for metagenomic binning, comparative biology and taxonomic classification.</title>
        <authorList>
            <person name="Goeker M."/>
        </authorList>
    </citation>
    <scope>NUCLEOTIDE SEQUENCE [LARGE SCALE GENOMIC DNA]</scope>
    <source>
        <strain evidence="2 3">DSM 18048</strain>
    </source>
</reference>
<evidence type="ECO:0000259" key="1">
    <source>
        <dbReference type="Pfam" id="PF01590"/>
    </source>
</evidence>
<comment type="caution">
    <text evidence="2">The sequence shown here is derived from an EMBL/GenBank/DDBJ whole genome shotgun (WGS) entry which is preliminary data.</text>
</comment>
<dbReference type="Gene3D" id="3.30.450.40">
    <property type="match status" value="1"/>
</dbReference>
<dbReference type="Pfam" id="PF01590">
    <property type="entry name" value="GAF"/>
    <property type="match status" value="1"/>
</dbReference>
<keyword evidence="3" id="KW-1185">Reference proteome</keyword>
<gene>
    <name evidence="2" type="ORF">DES52_11866</name>
</gene>
<dbReference type="AlphaFoldDB" id="A0A318S359"/>
<dbReference type="InterPro" id="IPR003018">
    <property type="entry name" value="GAF"/>
</dbReference>
<feature type="domain" description="GAF" evidence="1">
    <location>
        <begin position="61"/>
        <end position="195"/>
    </location>
</feature>
<organism evidence="2 3">
    <name type="scientific">Deinococcus yavapaiensis KR-236</name>
    <dbReference type="NCBI Taxonomy" id="694435"/>
    <lineage>
        <taxon>Bacteria</taxon>
        <taxon>Thermotogati</taxon>
        <taxon>Deinococcota</taxon>
        <taxon>Deinococci</taxon>
        <taxon>Deinococcales</taxon>
        <taxon>Deinococcaceae</taxon>
        <taxon>Deinococcus</taxon>
    </lineage>
</organism>
<sequence>MGDRDQTLVHGIGRSLALAYERTVTTAEFARQKAELHGRTRALEAFATLSQDLTLKSNPRALVRTAQEVVLSLLPEGYAVFYELDHGTWHLTVQIGDLRNPGLQAAVDRGLPYASAKTLVTPWETHEAVYQDRYDITTDNLQDVTTHITITAGLPVLVSGAPVGVFVVGLFDTRPWSEVDRAVLEGVARSLGLAIEGASGAAELVERTREVQTWRERYEVAVRGSGHLPYDWNPATDQIVYSGAAEAITRYTVDELEGTLAD</sequence>
<protein>
    <submittedName>
        <fullName evidence="2">GAF domain-containing protein</fullName>
    </submittedName>
</protein>
<evidence type="ECO:0000313" key="2">
    <source>
        <dbReference type="EMBL" id="PYE50449.1"/>
    </source>
</evidence>
<dbReference type="OrthoDB" id="5524356at2"/>
<name>A0A318S359_9DEIO</name>
<dbReference type="SUPFAM" id="SSF55781">
    <property type="entry name" value="GAF domain-like"/>
    <property type="match status" value="1"/>
</dbReference>
<proteinExistence type="predicted"/>
<dbReference type="InterPro" id="IPR029016">
    <property type="entry name" value="GAF-like_dom_sf"/>
</dbReference>
<dbReference type="Proteomes" id="UP000248326">
    <property type="component" value="Unassembled WGS sequence"/>
</dbReference>
<accession>A0A318S359</accession>